<keyword evidence="1" id="KW-0732">Signal</keyword>
<protein>
    <submittedName>
        <fullName evidence="2">Uncharacterized protein</fullName>
    </submittedName>
</protein>
<evidence type="ECO:0000313" key="3">
    <source>
        <dbReference type="Proteomes" id="UP000621492"/>
    </source>
</evidence>
<dbReference type="AlphaFoldDB" id="A0A9W5U008"/>
<sequence length="239" mass="26741">MVKKIVLLLVVLAFVTACSKHESVVVKKEANDDPNENPELVEQNNDDDANEFIEFALPEEKVMVNLKMVPILNSYLEASANRAEAIKNMTILPIQAGNTNLYLLEFSCSNDLCSYILLDQSKDNPALLVADLARTVQSKLSPDNSKILLQFNREASLPIPLTNLVVVDLVEWEQISLTNETNDLQVLAFHWPIITAEWTDDQTITVSLPDVTEPVNKLLQQWQEAGKPITTVDLQLSTK</sequence>
<name>A0A9W5U008_9BACI</name>
<organism evidence="2 3">
    <name type="scientific">Lentibacillus populi</name>
    <dbReference type="NCBI Taxonomy" id="1827502"/>
    <lineage>
        <taxon>Bacteria</taxon>
        <taxon>Bacillati</taxon>
        <taxon>Bacillota</taxon>
        <taxon>Bacilli</taxon>
        <taxon>Bacillales</taxon>
        <taxon>Bacillaceae</taxon>
        <taxon>Lentibacillus</taxon>
    </lineage>
</organism>
<feature type="chain" id="PRO_5040911057" evidence="1">
    <location>
        <begin position="20"/>
        <end position="239"/>
    </location>
</feature>
<dbReference type="PROSITE" id="PS51257">
    <property type="entry name" value="PROKAR_LIPOPROTEIN"/>
    <property type="match status" value="1"/>
</dbReference>
<gene>
    <name evidence="2" type="ORF">GCM10011409_33960</name>
</gene>
<proteinExistence type="predicted"/>
<comment type="caution">
    <text evidence="2">The sequence shown here is derived from an EMBL/GenBank/DDBJ whole genome shotgun (WGS) entry which is preliminary data.</text>
</comment>
<reference evidence="2" key="2">
    <citation type="submission" date="2020-09" db="EMBL/GenBank/DDBJ databases">
        <authorList>
            <person name="Sun Q."/>
            <person name="Zhou Y."/>
        </authorList>
    </citation>
    <scope>NUCLEOTIDE SEQUENCE</scope>
    <source>
        <strain evidence="2">CGMCC 1.15454</strain>
    </source>
</reference>
<keyword evidence="3" id="KW-1185">Reference proteome</keyword>
<dbReference type="RefSeq" id="WP_188725558.1">
    <property type="nucleotide sequence ID" value="NZ_BMJD01000034.1"/>
</dbReference>
<dbReference type="Proteomes" id="UP000621492">
    <property type="component" value="Unassembled WGS sequence"/>
</dbReference>
<evidence type="ECO:0000256" key="1">
    <source>
        <dbReference type="SAM" id="SignalP"/>
    </source>
</evidence>
<accession>A0A9W5U008</accession>
<reference evidence="2" key="1">
    <citation type="journal article" date="2014" name="Int. J. Syst. Evol. Microbiol.">
        <title>Complete genome sequence of Corynebacterium casei LMG S-19264T (=DSM 44701T), isolated from a smear-ripened cheese.</title>
        <authorList>
            <consortium name="US DOE Joint Genome Institute (JGI-PGF)"/>
            <person name="Walter F."/>
            <person name="Albersmeier A."/>
            <person name="Kalinowski J."/>
            <person name="Ruckert C."/>
        </authorList>
    </citation>
    <scope>NUCLEOTIDE SEQUENCE</scope>
    <source>
        <strain evidence="2">CGMCC 1.15454</strain>
    </source>
</reference>
<evidence type="ECO:0000313" key="2">
    <source>
        <dbReference type="EMBL" id="GGB53546.1"/>
    </source>
</evidence>
<feature type="signal peptide" evidence="1">
    <location>
        <begin position="1"/>
        <end position="19"/>
    </location>
</feature>
<dbReference type="EMBL" id="BMJD01000034">
    <property type="protein sequence ID" value="GGB53546.1"/>
    <property type="molecule type" value="Genomic_DNA"/>
</dbReference>